<accession>A0A1I0LWB2</accession>
<dbReference type="OrthoDB" id="4570648at2"/>
<proteinExistence type="predicted"/>
<name>A0A1I0LWB2_9ACTN</name>
<sequence length="99" mass="11307">MDARQPNPYDDDAFPVLVPPLVTYAPEGEFYDRAVFLLAWRQVGPKAWEGLVTWVVTTRTDAGAVHVKHVEWVPGERLSQVPAESLRDRYGKVPRFKRS</sequence>
<dbReference type="RefSeq" id="WP_091094042.1">
    <property type="nucleotide sequence ID" value="NZ_FOHX01000027.1"/>
</dbReference>
<organism evidence="1 2">
    <name type="scientific">Nonomuraea wenchangensis</name>
    <dbReference type="NCBI Taxonomy" id="568860"/>
    <lineage>
        <taxon>Bacteria</taxon>
        <taxon>Bacillati</taxon>
        <taxon>Actinomycetota</taxon>
        <taxon>Actinomycetes</taxon>
        <taxon>Streptosporangiales</taxon>
        <taxon>Streptosporangiaceae</taxon>
        <taxon>Nonomuraea</taxon>
    </lineage>
</organism>
<dbReference type="EMBL" id="FOHX01000027">
    <property type="protein sequence ID" value="SEU46545.1"/>
    <property type="molecule type" value="Genomic_DNA"/>
</dbReference>
<keyword evidence="2" id="KW-1185">Reference proteome</keyword>
<evidence type="ECO:0000313" key="1">
    <source>
        <dbReference type="EMBL" id="SEU46545.1"/>
    </source>
</evidence>
<gene>
    <name evidence="1" type="ORF">SAMN05421811_12772</name>
</gene>
<protein>
    <submittedName>
        <fullName evidence="1">Uncharacterized protein</fullName>
    </submittedName>
</protein>
<reference evidence="1 2" key="1">
    <citation type="submission" date="2016-10" db="EMBL/GenBank/DDBJ databases">
        <authorList>
            <person name="de Groot N.N."/>
        </authorList>
    </citation>
    <scope>NUCLEOTIDE SEQUENCE [LARGE SCALE GENOMIC DNA]</scope>
    <source>
        <strain evidence="1 2">CGMCC 4.5598</strain>
    </source>
</reference>
<dbReference type="Proteomes" id="UP000199361">
    <property type="component" value="Unassembled WGS sequence"/>
</dbReference>
<evidence type="ECO:0000313" key="2">
    <source>
        <dbReference type="Proteomes" id="UP000199361"/>
    </source>
</evidence>
<dbReference type="AlphaFoldDB" id="A0A1I0LWB2"/>